<dbReference type="AlphaFoldDB" id="A0A078AHT9"/>
<evidence type="ECO:0000256" key="2">
    <source>
        <dbReference type="ARBA" id="ARBA00004123"/>
    </source>
</evidence>
<keyword evidence="17" id="KW-1185">Reference proteome</keyword>
<dbReference type="InParanoid" id="A0A078AHT9"/>
<organism evidence="16 17">
    <name type="scientific">Stylonychia lemnae</name>
    <name type="common">Ciliate</name>
    <dbReference type="NCBI Taxonomy" id="5949"/>
    <lineage>
        <taxon>Eukaryota</taxon>
        <taxon>Sar</taxon>
        <taxon>Alveolata</taxon>
        <taxon>Ciliophora</taxon>
        <taxon>Intramacronucleata</taxon>
        <taxon>Spirotrichea</taxon>
        <taxon>Stichotrichia</taxon>
        <taxon>Sporadotrichida</taxon>
        <taxon>Oxytrichidae</taxon>
        <taxon>Stylonychinae</taxon>
        <taxon>Stylonychia</taxon>
    </lineage>
</organism>
<dbReference type="GO" id="GO:0030014">
    <property type="term" value="C:CCR4-NOT complex"/>
    <property type="evidence" value="ECO:0007669"/>
    <property type="project" value="InterPro"/>
</dbReference>
<dbReference type="Proteomes" id="UP000039865">
    <property type="component" value="Unassembled WGS sequence"/>
</dbReference>
<keyword evidence="7" id="KW-0540">Nuclease</keyword>
<evidence type="ECO:0000256" key="11">
    <source>
        <dbReference type="ARBA" id="ARBA00022884"/>
    </source>
</evidence>
<evidence type="ECO:0000256" key="9">
    <source>
        <dbReference type="ARBA" id="ARBA00022801"/>
    </source>
</evidence>
<keyword evidence="10" id="KW-0269">Exonuclease</keyword>
<comment type="subcellular location">
    <subcellularLocation>
        <location evidence="3">Cytoplasm</location>
    </subcellularLocation>
    <subcellularLocation>
        <location evidence="2">Nucleus</location>
    </subcellularLocation>
</comment>
<evidence type="ECO:0000256" key="12">
    <source>
        <dbReference type="ARBA" id="ARBA00023015"/>
    </source>
</evidence>
<dbReference type="OrthoDB" id="1164111at2759"/>
<dbReference type="SUPFAM" id="SSF53098">
    <property type="entry name" value="Ribonuclease H-like"/>
    <property type="match status" value="1"/>
</dbReference>
<evidence type="ECO:0000313" key="17">
    <source>
        <dbReference type="Proteomes" id="UP000039865"/>
    </source>
</evidence>
<dbReference type="PANTHER" id="PTHR10797">
    <property type="entry name" value="CCR4-NOT TRANSCRIPTION COMPLEX SUBUNIT"/>
    <property type="match status" value="1"/>
</dbReference>
<feature type="compositionally biased region" description="Low complexity" evidence="15">
    <location>
        <begin position="103"/>
        <end position="117"/>
    </location>
</feature>
<reference evidence="16 17" key="1">
    <citation type="submission" date="2014-06" db="EMBL/GenBank/DDBJ databases">
        <authorList>
            <person name="Swart Estienne"/>
        </authorList>
    </citation>
    <scope>NUCLEOTIDE SEQUENCE [LARGE SCALE GENOMIC DNA]</scope>
    <source>
        <strain evidence="16 17">130c</strain>
    </source>
</reference>
<evidence type="ECO:0000256" key="7">
    <source>
        <dbReference type="ARBA" id="ARBA00022722"/>
    </source>
</evidence>
<dbReference type="InterPro" id="IPR006941">
    <property type="entry name" value="RNase_CAF1"/>
</dbReference>
<dbReference type="EMBL" id="CCKQ01010318">
    <property type="protein sequence ID" value="CDW81835.1"/>
    <property type="molecule type" value="Genomic_DNA"/>
</dbReference>
<keyword evidence="14" id="KW-0539">Nucleus</keyword>
<dbReference type="GO" id="GO:0005737">
    <property type="term" value="C:cytoplasm"/>
    <property type="evidence" value="ECO:0007669"/>
    <property type="project" value="UniProtKB-SubCell"/>
</dbReference>
<evidence type="ECO:0000256" key="8">
    <source>
        <dbReference type="ARBA" id="ARBA00022723"/>
    </source>
</evidence>
<dbReference type="GO" id="GO:0004535">
    <property type="term" value="F:poly(A)-specific ribonuclease activity"/>
    <property type="evidence" value="ECO:0007669"/>
    <property type="project" value="UniProtKB-EC"/>
</dbReference>
<feature type="region of interest" description="Disordered" evidence="15">
    <location>
        <begin position="103"/>
        <end position="128"/>
    </location>
</feature>
<evidence type="ECO:0000256" key="5">
    <source>
        <dbReference type="ARBA" id="ARBA00012161"/>
    </source>
</evidence>
<dbReference type="GO" id="GO:0005634">
    <property type="term" value="C:nucleus"/>
    <property type="evidence" value="ECO:0007669"/>
    <property type="project" value="UniProtKB-SubCell"/>
</dbReference>
<dbReference type="Pfam" id="PF04857">
    <property type="entry name" value="CAF1"/>
    <property type="match status" value="2"/>
</dbReference>
<dbReference type="InterPro" id="IPR039637">
    <property type="entry name" value="CNOT7/CNOT8/Pop2"/>
</dbReference>
<evidence type="ECO:0000256" key="6">
    <source>
        <dbReference type="ARBA" id="ARBA00022490"/>
    </source>
</evidence>
<evidence type="ECO:0000256" key="4">
    <source>
        <dbReference type="ARBA" id="ARBA00008372"/>
    </source>
</evidence>
<evidence type="ECO:0000256" key="14">
    <source>
        <dbReference type="ARBA" id="ARBA00023242"/>
    </source>
</evidence>
<name>A0A078AHT9_STYLE</name>
<comment type="similarity">
    <text evidence="4">Belongs to the CAF1 family.</text>
</comment>
<dbReference type="Gene3D" id="3.30.420.10">
    <property type="entry name" value="Ribonuclease H-like superfamily/Ribonuclease H"/>
    <property type="match status" value="1"/>
</dbReference>
<keyword evidence="9" id="KW-0378">Hydrolase</keyword>
<dbReference type="GO" id="GO:0003723">
    <property type="term" value="F:RNA binding"/>
    <property type="evidence" value="ECO:0007669"/>
    <property type="project" value="UniProtKB-KW"/>
</dbReference>
<protein>
    <recommendedName>
        <fullName evidence="5">poly(A)-specific ribonuclease</fullName>
        <ecNumber evidence="5">3.1.13.4</ecNumber>
    </recommendedName>
</protein>
<proteinExistence type="inferred from homology"/>
<dbReference type="GO" id="GO:0046872">
    <property type="term" value="F:metal ion binding"/>
    <property type="evidence" value="ECO:0007669"/>
    <property type="project" value="UniProtKB-KW"/>
</dbReference>
<feature type="region of interest" description="Disordered" evidence="15">
    <location>
        <begin position="25"/>
        <end position="60"/>
    </location>
</feature>
<comment type="catalytic activity">
    <reaction evidence="1">
        <text>Exonucleolytic cleavage of poly(A) to 5'-AMP.</text>
        <dbReference type="EC" id="3.1.13.4"/>
    </reaction>
</comment>
<keyword evidence="12" id="KW-0805">Transcription regulation</keyword>
<evidence type="ECO:0000256" key="15">
    <source>
        <dbReference type="SAM" id="MobiDB-lite"/>
    </source>
</evidence>
<dbReference type="InterPro" id="IPR012337">
    <property type="entry name" value="RNaseH-like_sf"/>
</dbReference>
<sequence>MAQPFFTNPFIGLQNYGQSYLASLQQQNQQTQQPSPMPQLQQQQQQQQQSHHHQSLSERVRQMSEVTAPMSNPMLSQMNGQRRMDSVQETQAFPMGKDFMQQQVQQFQQSPPQQQTTPTPPLVTHKSSETSNIRNVWVENFEIELPIISELLDKFPYVAMDTEFPGVVIDEISEAFRNSDQREYLKIKANVDILKIIQVGITLSDENGNLPEPVSTWQFNFNFDIDTENKSTTSINLLQNCGIDFQKLKRHGIHPLYFAEKVITSGLILNDRVHWICFHGCYDFAYLLKIVMNELLPKSKENFNQNLKMLFPNIYDIKSFQHEFSDLFESGGLNRIADLLGIQRIGITHQAGSDSLVTSQVFFKLRSNFQNLFPQIILEYNHDVYGFSNDQAFPSMSRTPATIHHIDPLHSNTFDENDNAVNHELYYNYVPNSDYDGGFFYNGLGSGTTNNVDLSVFQSRSTPVVQSSFQNYINSQQYVDSGKKLGKNIQDIFVEQSYAKTQASGHLLHTTTPPPLMMEGQYILRNLTPGQNHGVDLINQYSQQQWNYYNGTNNHQNGYPNSTGTFYS</sequence>
<evidence type="ECO:0000256" key="1">
    <source>
        <dbReference type="ARBA" id="ARBA00001663"/>
    </source>
</evidence>
<evidence type="ECO:0000313" key="16">
    <source>
        <dbReference type="EMBL" id="CDW81835.1"/>
    </source>
</evidence>
<dbReference type="InterPro" id="IPR036397">
    <property type="entry name" value="RNaseH_sf"/>
</dbReference>
<feature type="compositionally biased region" description="Low complexity" evidence="15">
    <location>
        <begin position="25"/>
        <end position="49"/>
    </location>
</feature>
<evidence type="ECO:0000256" key="13">
    <source>
        <dbReference type="ARBA" id="ARBA00023163"/>
    </source>
</evidence>
<dbReference type="EC" id="3.1.13.4" evidence="5"/>
<keyword evidence="11" id="KW-0694">RNA-binding</keyword>
<keyword evidence="13" id="KW-0804">Transcription</keyword>
<gene>
    <name evidence="16" type="primary">Contig12347.g13178</name>
    <name evidence="16" type="ORF">STYLEM_10859</name>
</gene>
<evidence type="ECO:0000256" key="3">
    <source>
        <dbReference type="ARBA" id="ARBA00004496"/>
    </source>
</evidence>
<accession>A0A078AHT9</accession>
<keyword evidence="8" id="KW-0479">Metal-binding</keyword>
<keyword evidence="6" id="KW-0963">Cytoplasm</keyword>
<evidence type="ECO:0000256" key="10">
    <source>
        <dbReference type="ARBA" id="ARBA00022839"/>
    </source>
</evidence>